<comment type="caution">
    <text evidence="2">The sequence shown here is derived from an EMBL/GenBank/DDBJ whole genome shotgun (WGS) entry which is preliminary data.</text>
</comment>
<keyword evidence="3" id="KW-1185">Reference proteome</keyword>
<dbReference type="RefSeq" id="WP_130419604.1">
    <property type="nucleotide sequence ID" value="NZ_SHKW01000001.1"/>
</dbReference>
<evidence type="ECO:0000313" key="2">
    <source>
        <dbReference type="EMBL" id="RZU41738.1"/>
    </source>
</evidence>
<sequence length="107" mass="12592">MSDMDLNLPEWLNDQQDASELERPEGPSYRWEFLSEPYPDLPHFGVLYLSIPRAASLMVADLHQRGRYPLSKLNAWGLSSTQHEKQEAKLRAQLTRKIQKHRLHLLW</sequence>
<organism evidence="2 3">
    <name type="scientific">Edaphobacter modestus</name>
    <dbReference type="NCBI Taxonomy" id="388466"/>
    <lineage>
        <taxon>Bacteria</taxon>
        <taxon>Pseudomonadati</taxon>
        <taxon>Acidobacteriota</taxon>
        <taxon>Terriglobia</taxon>
        <taxon>Terriglobales</taxon>
        <taxon>Acidobacteriaceae</taxon>
        <taxon>Edaphobacter</taxon>
    </lineage>
</organism>
<dbReference type="Proteomes" id="UP000292958">
    <property type="component" value="Unassembled WGS sequence"/>
</dbReference>
<name>A0A4Q7YVQ6_9BACT</name>
<protein>
    <submittedName>
        <fullName evidence="2">Uncharacterized protein</fullName>
    </submittedName>
</protein>
<dbReference type="AlphaFoldDB" id="A0A4Q7YVQ6"/>
<proteinExistence type="predicted"/>
<reference evidence="2 3" key="1">
    <citation type="submission" date="2019-02" db="EMBL/GenBank/DDBJ databases">
        <title>Genomic Encyclopedia of Archaeal and Bacterial Type Strains, Phase II (KMG-II): from individual species to whole genera.</title>
        <authorList>
            <person name="Goeker M."/>
        </authorList>
    </citation>
    <scope>NUCLEOTIDE SEQUENCE [LARGE SCALE GENOMIC DNA]</scope>
    <source>
        <strain evidence="2 3">DSM 18101</strain>
    </source>
</reference>
<dbReference type="OrthoDB" id="35976at57723"/>
<dbReference type="EMBL" id="SHKW01000001">
    <property type="protein sequence ID" value="RZU41738.1"/>
    <property type="molecule type" value="Genomic_DNA"/>
</dbReference>
<evidence type="ECO:0000313" key="3">
    <source>
        <dbReference type="Proteomes" id="UP000292958"/>
    </source>
</evidence>
<gene>
    <name evidence="2" type="ORF">BDD14_3268</name>
</gene>
<evidence type="ECO:0000256" key="1">
    <source>
        <dbReference type="SAM" id="MobiDB-lite"/>
    </source>
</evidence>
<accession>A0A4Q7YVQ6</accession>
<feature type="region of interest" description="Disordered" evidence="1">
    <location>
        <begin position="1"/>
        <end position="22"/>
    </location>
</feature>